<dbReference type="InterPro" id="IPR004344">
    <property type="entry name" value="TTL/TTLL_fam"/>
</dbReference>
<proteinExistence type="predicted"/>
<dbReference type="GO" id="GO:0016874">
    <property type="term" value="F:ligase activity"/>
    <property type="evidence" value="ECO:0007669"/>
    <property type="project" value="UniProtKB-KW"/>
</dbReference>
<feature type="region of interest" description="Disordered" evidence="1">
    <location>
        <begin position="1"/>
        <end position="122"/>
    </location>
</feature>
<reference evidence="2" key="1">
    <citation type="submission" date="2021-05" db="EMBL/GenBank/DDBJ databases">
        <title>A free-living protist that lacks canonical eukaryotic 1 DNA replication and segregation systems.</title>
        <authorList>
            <person name="Salas-Leiva D.E."/>
            <person name="Tromer E.C."/>
            <person name="Curtis B.A."/>
            <person name="Jerlstrom-Hultqvist J."/>
            <person name="Kolisko M."/>
            <person name="Yi Z."/>
            <person name="Salas-Leiva J.S."/>
            <person name="Gallot-Lavallee L."/>
            <person name="Kops G.J.P.L."/>
            <person name="Archibald J.M."/>
            <person name="Simpson A.G.B."/>
            <person name="Roger A.J."/>
        </authorList>
    </citation>
    <scope>NUCLEOTIDE SEQUENCE</scope>
    <source>
        <strain evidence="2">BICM</strain>
    </source>
</reference>
<evidence type="ECO:0000313" key="3">
    <source>
        <dbReference type="Proteomes" id="UP000717585"/>
    </source>
</evidence>
<protein>
    <submittedName>
        <fullName evidence="2">Tubulin-tyrosine ligase/Tubulin polyglutamylase</fullName>
    </submittedName>
</protein>
<dbReference type="PROSITE" id="PS51221">
    <property type="entry name" value="TTL"/>
    <property type="match status" value="1"/>
</dbReference>
<evidence type="ECO:0000256" key="1">
    <source>
        <dbReference type="SAM" id="MobiDB-lite"/>
    </source>
</evidence>
<name>A0A8J6C1B0_9EUKA</name>
<gene>
    <name evidence="2" type="ORF">J8273_0876</name>
</gene>
<dbReference type="OrthoDB" id="202825at2759"/>
<dbReference type="PANTHER" id="PTHR46069">
    <property type="entry name" value="TUBULIN TYROSINE LIGASE"/>
    <property type="match status" value="1"/>
</dbReference>
<evidence type="ECO:0000313" key="2">
    <source>
        <dbReference type="EMBL" id="KAG9397386.1"/>
    </source>
</evidence>
<keyword evidence="3" id="KW-1185">Reference proteome</keyword>
<dbReference type="Gene3D" id="3.30.470.20">
    <property type="entry name" value="ATP-grasp fold, B domain"/>
    <property type="match status" value="1"/>
</dbReference>
<dbReference type="EMBL" id="JAHDYR010000002">
    <property type="protein sequence ID" value="KAG9397386.1"/>
    <property type="molecule type" value="Genomic_DNA"/>
</dbReference>
<accession>A0A8J6C1B0</accession>
<comment type="caution">
    <text evidence="2">The sequence shown here is derived from an EMBL/GenBank/DDBJ whole genome shotgun (WGS) entry which is preliminary data.</text>
</comment>
<sequence length="534" mass="59434">MEEGNTLDESMSFIPTGGAVEISFEPQDGETHPETDEQSPSEADTPPGGDSSAPNENKPVQKPEQVAKKPAGTASKPVSKTRTTARPSASKTSAQPTDRKPAPSKPTKPRLTKKTAPSSEKKTGLTKYLYTVLSGNNSALVKRVVRSRPWWEPQEDETSANYHLRWKQSGGGIQYGSLLNRADHRQAVNHLPNNREMCTKTGLVRNLRMMLDRKSSASVALADIVPDTYEFHSYTDNSFLRWKKKFQDNAKRAAAGTAPPGWEKNLWIAKPESLNRGRGISVVRTLEELENVTKLSKATNQQTWIIQKYLEKPMLIDGRKFDIRQYVLVTNTMDVYFYKHGYLRLTSVPYDDASTDPAVHLTNNAVQCKLDHYGEHEEGNMMTYYQLDEAIKAQGGAGLDPVVEQMKAQVKLVIQSVAKKMNAERYKSPFFEVFGFDFMVMAESFKVLTIEVNTNPAISTCSSILKKLLPEMLDDAFSLTLDKSHPPPRGTSKSSIVVAGGSTELEVGDPPLLKWGDECGITRGNRWEKLGSFL</sequence>
<organism evidence="2 3">
    <name type="scientific">Carpediemonas membranifera</name>
    <dbReference type="NCBI Taxonomy" id="201153"/>
    <lineage>
        <taxon>Eukaryota</taxon>
        <taxon>Metamonada</taxon>
        <taxon>Carpediemonas-like organisms</taxon>
        <taxon>Carpediemonas</taxon>
    </lineage>
</organism>
<dbReference type="Pfam" id="PF03133">
    <property type="entry name" value="TTL"/>
    <property type="match status" value="1"/>
</dbReference>
<dbReference type="Proteomes" id="UP000717585">
    <property type="component" value="Unassembled WGS sequence"/>
</dbReference>
<dbReference type="SUPFAM" id="SSF56059">
    <property type="entry name" value="Glutathione synthetase ATP-binding domain-like"/>
    <property type="match status" value="1"/>
</dbReference>
<dbReference type="AlphaFoldDB" id="A0A8J6C1B0"/>
<feature type="compositionally biased region" description="Polar residues" evidence="1">
    <location>
        <begin position="76"/>
        <end position="96"/>
    </location>
</feature>
<keyword evidence="2" id="KW-0436">Ligase</keyword>
<dbReference type="PANTHER" id="PTHR46069:SF1">
    <property type="entry name" value="CHROMOSOME UNDETERMINED SCAFFOLD_125, WHOLE GENOME SHOTGUN SEQUENCE"/>
    <property type="match status" value="1"/>
</dbReference>